<evidence type="ECO:0000256" key="2">
    <source>
        <dbReference type="ARBA" id="ARBA00022475"/>
    </source>
</evidence>
<dbReference type="GO" id="GO:0005886">
    <property type="term" value="C:plasma membrane"/>
    <property type="evidence" value="ECO:0007669"/>
    <property type="project" value="UniProtKB-SubCell"/>
</dbReference>
<keyword evidence="2" id="KW-1003">Cell membrane</keyword>
<dbReference type="PANTHER" id="PTHR39087:SF2">
    <property type="entry name" value="UPF0104 MEMBRANE PROTEIN MJ1595"/>
    <property type="match status" value="1"/>
</dbReference>
<proteinExistence type="predicted"/>
<comment type="subcellular location">
    <subcellularLocation>
        <location evidence="1">Cell membrane</location>
        <topology evidence="1">Multi-pass membrane protein</topology>
    </subcellularLocation>
</comment>
<accession>X1AWL4</accession>
<feature type="transmembrane region" description="Helical" evidence="6">
    <location>
        <begin position="44"/>
        <end position="62"/>
    </location>
</feature>
<organism evidence="7">
    <name type="scientific">marine sediment metagenome</name>
    <dbReference type="NCBI Taxonomy" id="412755"/>
    <lineage>
        <taxon>unclassified sequences</taxon>
        <taxon>metagenomes</taxon>
        <taxon>ecological metagenomes</taxon>
    </lineage>
</organism>
<gene>
    <name evidence="7" type="ORF">S01H4_02590</name>
</gene>
<comment type="caution">
    <text evidence="7">The sequence shown here is derived from an EMBL/GenBank/DDBJ whole genome shotgun (WGS) entry which is preliminary data.</text>
</comment>
<reference evidence="7" key="1">
    <citation type="journal article" date="2014" name="Front. Microbiol.">
        <title>High frequency of phylogenetically diverse reductive dehalogenase-homologous genes in deep subseafloor sedimentary metagenomes.</title>
        <authorList>
            <person name="Kawai M."/>
            <person name="Futagami T."/>
            <person name="Toyoda A."/>
            <person name="Takaki Y."/>
            <person name="Nishi S."/>
            <person name="Hori S."/>
            <person name="Arai W."/>
            <person name="Tsubouchi T."/>
            <person name="Morono Y."/>
            <person name="Uchiyama I."/>
            <person name="Ito T."/>
            <person name="Fujiyama A."/>
            <person name="Inagaki F."/>
            <person name="Takami H."/>
        </authorList>
    </citation>
    <scope>NUCLEOTIDE SEQUENCE</scope>
    <source>
        <strain evidence="7">Expedition CK06-06</strain>
    </source>
</reference>
<evidence type="ECO:0008006" key="8">
    <source>
        <dbReference type="Google" id="ProtNLM"/>
    </source>
</evidence>
<evidence type="ECO:0000256" key="6">
    <source>
        <dbReference type="SAM" id="Phobius"/>
    </source>
</evidence>
<dbReference type="Pfam" id="PF03706">
    <property type="entry name" value="LPG_synthase_TM"/>
    <property type="match status" value="1"/>
</dbReference>
<keyword evidence="5 6" id="KW-0472">Membrane</keyword>
<feature type="transmembrane region" description="Helical" evidence="6">
    <location>
        <begin position="12"/>
        <end position="29"/>
    </location>
</feature>
<name>X1AWL4_9ZZZZ</name>
<feature type="transmembrane region" description="Helical" evidence="6">
    <location>
        <begin position="305"/>
        <end position="325"/>
    </location>
</feature>
<evidence type="ECO:0000313" key="7">
    <source>
        <dbReference type="EMBL" id="GAG73612.1"/>
    </source>
</evidence>
<dbReference type="PANTHER" id="PTHR39087">
    <property type="entry name" value="UPF0104 MEMBRANE PROTEIN MJ1595"/>
    <property type="match status" value="1"/>
</dbReference>
<dbReference type="NCBIfam" id="TIGR00374">
    <property type="entry name" value="flippase-like domain"/>
    <property type="match status" value="1"/>
</dbReference>
<dbReference type="InterPro" id="IPR022791">
    <property type="entry name" value="L-PG_synthase/AglD"/>
</dbReference>
<feature type="transmembrane region" description="Helical" evidence="6">
    <location>
        <begin position="156"/>
        <end position="183"/>
    </location>
</feature>
<feature type="transmembrane region" description="Helical" evidence="6">
    <location>
        <begin position="124"/>
        <end position="144"/>
    </location>
</feature>
<feature type="transmembrane region" description="Helical" evidence="6">
    <location>
        <begin position="240"/>
        <end position="260"/>
    </location>
</feature>
<evidence type="ECO:0000256" key="1">
    <source>
        <dbReference type="ARBA" id="ARBA00004651"/>
    </source>
</evidence>
<dbReference type="EMBL" id="BART01000576">
    <property type="protein sequence ID" value="GAG73612.1"/>
    <property type="molecule type" value="Genomic_DNA"/>
</dbReference>
<protein>
    <recommendedName>
        <fullName evidence="8">Flippase-like domain-containing protein</fullName>
    </recommendedName>
</protein>
<evidence type="ECO:0000256" key="3">
    <source>
        <dbReference type="ARBA" id="ARBA00022692"/>
    </source>
</evidence>
<keyword evidence="4 6" id="KW-1133">Transmembrane helix</keyword>
<sequence>MPALTKNKKLIIRLLISITITVFFIYFIVKNLNINDFKNLINSINIYFILIALSIHAICYLVRSLRILVLLKIKFSEFNNIFFTVSRHYILNKILPVRIGELSLVYFLKNEQEISYTKGLGALLYLRILDLLAVPLFFIVAFSINFSSFSNSNNIIILLIFLILFIMLFFVFIFLGKILNLILKFLKLLPKKIKWLEKNIYFKFLEKYKNLADEINKFIKLKTNIKVIILTILNRLLNSLVAYTIFFGFGISIGFINFIIGSTLSILTEALPVSGIGSFGTFEAGWTLGFVLIGYNQKFSLLTGFGVNIIFFIFTIFLLIISFFLSKYRKIITRKFLKLVKGNS</sequence>
<evidence type="ECO:0000256" key="4">
    <source>
        <dbReference type="ARBA" id="ARBA00022989"/>
    </source>
</evidence>
<evidence type="ECO:0000256" key="5">
    <source>
        <dbReference type="ARBA" id="ARBA00023136"/>
    </source>
</evidence>
<keyword evidence="3 6" id="KW-0812">Transmembrane</keyword>
<dbReference type="AlphaFoldDB" id="X1AWL4"/>